<reference evidence="2" key="2">
    <citation type="submission" date="2021-12" db="EMBL/GenBank/DDBJ databases">
        <title>Resequencing data analysis of finger millet.</title>
        <authorList>
            <person name="Hatakeyama M."/>
            <person name="Aluri S."/>
            <person name="Balachadran M.T."/>
            <person name="Sivarajan S.R."/>
            <person name="Poveda L."/>
            <person name="Shimizu-Inatsugi R."/>
            <person name="Schlapbach R."/>
            <person name="Sreeman S.M."/>
            <person name="Shimizu K.K."/>
        </authorList>
    </citation>
    <scope>NUCLEOTIDE SEQUENCE</scope>
</reference>
<sequence>MRFIKATKPGVGPHPHDPADRVKHSAHSSLRRSRPARGRRVGVRRRHYSLDSTPILDPANQARSVPPTAHGMASPAAETRTARAHFKPAVSRLNARLRFSPSNHMP</sequence>
<accession>A0AAV5D9E0</accession>
<proteinExistence type="predicted"/>
<keyword evidence="3" id="KW-1185">Reference proteome</keyword>
<evidence type="ECO:0000313" key="3">
    <source>
        <dbReference type="Proteomes" id="UP001054889"/>
    </source>
</evidence>
<name>A0AAV5D9E0_ELECO</name>
<evidence type="ECO:0000256" key="1">
    <source>
        <dbReference type="SAM" id="MobiDB-lite"/>
    </source>
</evidence>
<protein>
    <submittedName>
        <fullName evidence="2">Uncharacterized protein</fullName>
    </submittedName>
</protein>
<dbReference type="Proteomes" id="UP001054889">
    <property type="component" value="Unassembled WGS sequence"/>
</dbReference>
<evidence type="ECO:0000313" key="2">
    <source>
        <dbReference type="EMBL" id="GJN07010.1"/>
    </source>
</evidence>
<organism evidence="2 3">
    <name type="scientific">Eleusine coracana subsp. coracana</name>
    <dbReference type="NCBI Taxonomy" id="191504"/>
    <lineage>
        <taxon>Eukaryota</taxon>
        <taxon>Viridiplantae</taxon>
        <taxon>Streptophyta</taxon>
        <taxon>Embryophyta</taxon>
        <taxon>Tracheophyta</taxon>
        <taxon>Spermatophyta</taxon>
        <taxon>Magnoliopsida</taxon>
        <taxon>Liliopsida</taxon>
        <taxon>Poales</taxon>
        <taxon>Poaceae</taxon>
        <taxon>PACMAD clade</taxon>
        <taxon>Chloridoideae</taxon>
        <taxon>Cynodonteae</taxon>
        <taxon>Eleusininae</taxon>
        <taxon>Eleusine</taxon>
    </lineage>
</organism>
<dbReference type="AlphaFoldDB" id="A0AAV5D9E0"/>
<comment type="caution">
    <text evidence="2">The sequence shown here is derived from an EMBL/GenBank/DDBJ whole genome shotgun (WGS) entry which is preliminary data.</text>
</comment>
<gene>
    <name evidence="2" type="primary">ga24796</name>
    <name evidence="2" type="ORF">PR202_ga24796</name>
</gene>
<feature type="compositionally biased region" description="Basic and acidic residues" evidence="1">
    <location>
        <begin position="14"/>
        <end position="23"/>
    </location>
</feature>
<feature type="compositionally biased region" description="Basic residues" evidence="1">
    <location>
        <begin position="24"/>
        <end position="47"/>
    </location>
</feature>
<reference evidence="2" key="1">
    <citation type="journal article" date="2018" name="DNA Res.">
        <title>Multiple hybrid de novo genome assembly of finger millet, an orphan allotetraploid crop.</title>
        <authorList>
            <person name="Hatakeyama M."/>
            <person name="Aluri S."/>
            <person name="Balachadran M.T."/>
            <person name="Sivarajan S.R."/>
            <person name="Patrignani A."/>
            <person name="Gruter S."/>
            <person name="Poveda L."/>
            <person name="Shimizu-Inatsugi R."/>
            <person name="Baeten J."/>
            <person name="Francoijs K.J."/>
            <person name="Nataraja K.N."/>
            <person name="Reddy Y.A.N."/>
            <person name="Phadnis S."/>
            <person name="Ravikumar R.L."/>
            <person name="Schlapbach R."/>
            <person name="Sreeman S.M."/>
            <person name="Shimizu K.K."/>
        </authorList>
    </citation>
    <scope>NUCLEOTIDE SEQUENCE</scope>
</reference>
<feature type="region of interest" description="Disordered" evidence="1">
    <location>
        <begin position="1"/>
        <end position="79"/>
    </location>
</feature>
<dbReference type="EMBL" id="BQKI01000013">
    <property type="protein sequence ID" value="GJN07010.1"/>
    <property type="molecule type" value="Genomic_DNA"/>
</dbReference>